<dbReference type="NCBIfam" id="NF007739">
    <property type="entry name" value="PRK10419.1"/>
    <property type="match status" value="2"/>
</dbReference>
<name>A0A3E0GTW3_9PSEU</name>
<dbReference type="Pfam" id="PF08352">
    <property type="entry name" value="oligo_HPY"/>
    <property type="match status" value="2"/>
</dbReference>
<proteinExistence type="inferred from homology"/>
<keyword evidence="4 6" id="KW-0067">ATP-binding</keyword>
<gene>
    <name evidence="6" type="ORF">BCF44_12918</name>
</gene>
<keyword evidence="3" id="KW-0547">Nucleotide-binding</keyword>
<dbReference type="PANTHER" id="PTHR43776">
    <property type="entry name" value="TRANSPORT ATP-BINDING PROTEIN"/>
    <property type="match status" value="1"/>
</dbReference>
<dbReference type="PANTHER" id="PTHR43776:SF7">
    <property type="entry name" value="D,D-DIPEPTIDE TRANSPORT ATP-BINDING PROTEIN DDPF-RELATED"/>
    <property type="match status" value="1"/>
</dbReference>
<dbReference type="CDD" id="cd03257">
    <property type="entry name" value="ABC_NikE_OppD_transporters"/>
    <property type="match status" value="2"/>
</dbReference>
<dbReference type="InterPro" id="IPR003439">
    <property type="entry name" value="ABC_transporter-like_ATP-bd"/>
</dbReference>
<dbReference type="GO" id="GO:0016887">
    <property type="term" value="F:ATP hydrolysis activity"/>
    <property type="evidence" value="ECO:0007669"/>
    <property type="project" value="InterPro"/>
</dbReference>
<organism evidence="6 7">
    <name type="scientific">Kutzneria buriramensis</name>
    <dbReference type="NCBI Taxonomy" id="1045776"/>
    <lineage>
        <taxon>Bacteria</taxon>
        <taxon>Bacillati</taxon>
        <taxon>Actinomycetota</taxon>
        <taxon>Actinomycetes</taxon>
        <taxon>Pseudonocardiales</taxon>
        <taxon>Pseudonocardiaceae</taxon>
        <taxon>Kutzneria</taxon>
    </lineage>
</organism>
<dbReference type="Pfam" id="PF00005">
    <property type="entry name" value="ABC_tran"/>
    <property type="match status" value="2"/>
</dbReference>
<dbReference type="InterPro" id="IPR017871">
    <property type="entry name" value="ABC_transporter-like_CS"/>
</dbReference>
<dbReference type="GO" id="GO:0005524">
    <property type="term" value="F:ATP binding"/>
    <property type="evidence" value="ECO:0007669"/>
    <property type="project" value="UniProtKB-KW"/>
</dbReference>
<reference evidence="6 7" key="1">
    <citation type="submission" date="2018-08" db="EMBL/GenBank/DDBJ databases">
        <title>Genomic Encyclopedia of Archaeal and Bacterial Type Strains, Phase II (KMG-II): from individual species to whole genera.</title>
        <authorList>
            <person name="Goeker M."/>
        </authorList>
    </citation>
    <scope>NUCLEOTIDE SEQUENCE [LARGE SCALE GENOMIC DNA]</scope>
    <source>
        <strain evidence="6 7">DSM 45791</strain>
    </source>
</reference>
<protein>
    <submittedName>
        <fullName evidence="6">Peptide/nickel transport system ATP-binding protein</fullName>
    </submittedName>
</protein>
<evidence type="ECO:0000256" key="3">
    <source>
        <dbReference type="ARBA" id="ARBA00022741"/>
    </source>
</evidence>
<dbReference type="RefSeq" id="WP_116181642.1">
    <property type="nucleotide sequence ID" value="NZ_CP144375.1"/>
</dbReference>
<evidence type="ECO:0000256" key="2">
    <source>
        <dbReference type="ARBA" id="ARBA00022448"/>
    </source>
</evidence>
<evidence type="ECO:0000313" key="6">
    <source>
        <dbReference type="EMBL" id="REH27630.1"/>
    </source>
</evidence>
<evidence type="ECO:0000313" key="7">
    <source>
        <dbReference type="Proteomes" id="UP000256269"/>
    </source>
</evidence>
<dbReference type="Gene3D" id="3.40.50.300">
    <property type="entry name" value="P-loop containing nucleotide triphosphate hydrolases"/>
    <property type="match status" value="2"/>
</dbReference>
<dbReference type="PROSITE" id="PS00211">
    <property type="entry name" value="ABC_TRANSPORTER_1"/>
    <property type="match status" value="1"/>
</dbReference>
<comment type="caution">
    <text evidence="6">The sequence shown here is derived from an EMBL/GenBank/DDBJ whole genome shotgun (WGS) entry which is preliminary data.</text>
</comment>
<sequence>MSLVDVAGLTIAFGRGAPVVRDLSFTVEPGQCLAIVGESGSGKSVTARALLGLAGRRARVDADRLSVYGTDTRQFRARDWQRLRGRTVGMVLQDALVSLDPLRTVGAEVAEPIRLHETVSRRARAARAVELLREVGVPEPEARAAQYPHQLSGGLRQRALIATALAARPRLVIADEPTTALDVIVQEQILDLLGRITRQDRGLLLISHDLAVVARLADRIVVLRAGEIVESGPTARILTRPDHPYTRQLIAAVPARRDRPTTTPGRPVVEIDLVGKTYSRAERPALSDVSVTLHAGETVAVVGESGSGKSTLARIATGLLAPDTGTVRVAGQAWSALPERTRRPRRGFMQLVHQNPYAAFDPRFTVATIIGEALPRLGRRQRGERVTELLAKVGLGAEFAGRRPHELSGGQRQRVAIARALGPDPSVLICDEPVSALDVSVQAQVLELLAALQRETGIALLFITHDLAVVRQIGDRVLVMKDGRVVEQGAAADVFDRPRHPYTRALLAAIPSLELSPVD</sequence>
<evidence type="ECO:0000259" key="5">
    <source>
        <dbReference type="PROSITE" id="PS50893"/>
    </source>
</evidence>
<accession>A0A3E0GTW3</accession>
<dbReference type="SUPFAM" id="SSF52540">
    <property type="entry name" value="P-loop containing nucleoside triphosphate hydrolases"/>
    <property type="match status" value="2"/>
</dbReference>
<evidence type="ECO:0000256" key="1">
    <source>
        <dbReference type="ARBA" id="ARBA00005417"/>
    </source>
</evidence>
<dbReference type="GO" id="GO:0015833">
    <property type="term" value="P:peptide transport"/>
    <property type="evidence" value="ECO:0007669"/>
    <property type="project" value="InterPro"/>
</dbReference>
<dbReference type="SMART" id="SM00382">
    <property type="entry name" value="AAA"/>
    <property type="match status" value="2"/>
</dbReference>
<evidence type="ECO:0000256" key="4">
    <source>
        <dbReference type="ARBA" id="ARBA00022840"/>
    </source>
</evidence>
<dbReference type="InterPro" id="IPR003593">
    <property type="entry name" value="AAA+_ATPase"/>
</dbReference>
<keyword evidence="7" id="KW-1185">Reference proteome</keyword>
<dbReference type="InterPro" id="IPR050319">
    <property type="entry name" value="ABC_transp_ATP-bind"/>
</dbReference>
<feature type="domain" description="ABC transporter" evidence="5">
    <location>
        <begin position="1"/>
        <end position="250"/>
    </location>
</feature>
<dbReference type="EMBL" id="QUNO01000029">
    <property type="protein sequence ID" value="REH27630.1"/>
    <property type="molecule type" value="Genomic_DNA"/>
</dbReference>
<dbReference type="InterPro" id="IPR013563">
    <property type="entry name" value="Oligopep_ABC_C"/>
</dbReference>
<comment type="similarity">
    <text evidence="1">Belongs to the ABC transporter superfamily.</text>
</comment>
<dbReference type="OrthoDB" id="3169708at2"/>
<feature type="domain" description="ABC transporter" evidence="5">
    <location>
        <begin position="269"/>
        <end position="507"/>
    </location>
</feature>
<keyword evidence="2" id="KW-0813">Transport</keyword>
<dbReference type="NCBIfam" id="NF008453">
    <property type="entry name" value="PRK11308.1"/>
    <property type="match status" value="2"/>
</dbReference>
<dbReference type="Proteomes" id="UP000256269">
    <property type="component" value="Unassembled WGS sequence"/>
</dbReference>
<dbReference type="GO" id="GO:0055085">
    <property type="term" value="P:transmembrane transport"/>
    <property type="evidence" value="ECO:0007669"/>
    <property type="project" value="UniProtKB-ARBA"/>
</dbReference>
<dbReference type="AlphaFoldDB" id="A0A3E0GTW3"/>
<dbReference type="PROSITE" id="PS50893">
    <property type="entry name" value="ABC_TRANSPORTER_2"/>
    <property type="match status" value="2"/>
</dbReference>
<dbReference type="InterPro" id="IPR027417">
    <property type="entry name" value="P-loop_NTPase"/>
</dbReference>